<comment type="similarity">
    <text evidence="3">Belongs to the aspartate/ornithine carbamoyltransferase superfamily.</text>
</comment>
<dbReference type="Pfam" id="PF00185">
    <property type="entry name" value="OTCace"/>
    <property type="match status" value="1"/>
</dbReference>
<dbReference type="NCBIfam" id="NF011380">
    <property type="entry name" value="PRK14805.1"/>
    <property type="match status" value="1"/>
</dbReference>
<dbReference type="InterPro" id="IPR006130">
    <property type="entry name" value="Asp/Orn_carbamoylTrfase"/>
</dbReference>
<dbReference type="RefSeq" id="WP_263711630.1">
    <property type="nucleotide sequence ID" value="NZ_JAOWKX010000003.1"/>
</dbReference>
<sequence>MKQDLLTFKNWSTDTVKGLINLAIDTKHHPQKYANALEGNALIAFFEKPSLRTRVSFDIGIQKLGGHMVYLDSQGGKLAGREDIQDMAANFGCWAQGIIARVNRHSTLETLASHTHVPVINALCDQYHPCQALADFITLKESIGELHGKTLAYVGDGNNVTHSLMIVAAHMGVNMIIATPEGRAPDKRLVDWAQDILATKGGHLTVTHNIHDVKHVDAIYTDTWISMGDDTPLEQIKSMFMPFQVNEALMSDSGASIVMHCQPAHRDLEITGTLIDSPASRIMQQAENRMHGQNAVLLHLLNNEFKELAHG</sequence>
<protein>
    <recommendedName>
        <fullName evidence="2">Ornithine carbamoyltransferase</fullName>
        <ecNumber evidence="2">2.1.3.3</ecNumber>
    </recommendedName>
</protein>
<comment type="caution">
    <text evidence="6">The sequence shown here is derived from an EMBL/GenBank/DDBJ whole genome shotgun (WGS) entry which is preliminary data.</text>
</comment>
<evidence type="ECO:0000256" key="2">
    <source>
        <dbReference type="NCBIfam" id="TIGR00658"/>
    </source>
</evidence>
<dbReference type="Proteomes" id="UP001652504">
    <property type="component" value="Unassembled WGS sequence"/>
</dbReference>
<name>A0ABT3A6S0_9ALTE</name>
<dbReference type="GO" id="GO:0004585">
    <property type="term" value="F:ornithine carbamoyltransferase activity"/>
    <property type="evidence" value="ECO:0007669"/>
    <property type="project" value="UniProtKB-EC"/>
</dbReference>
<keyword evidence="1 3" id="KW-0808">Transferase</keyword>
<dbReference type="Gene3D" id="3.40.50.1370">
    <property type="entry name" value="Aspartate/ornithine carbamoyltransferase"/>
    <property type="match status" value="2"/>
</dbReference>
<dbReference type="PRINTS" id="PR00102">
    <property type="entry name" value="OTCASE"/>
</dbReference>
<reference evidence="6 7" key="1">
    <citation type="submission" date="2022-10" db="EMBL/GenBank/DDBJ databases">
        <title>Aestuariibacter sp. AA17 isolated from Montipora capitata coral fragment.</title>
        <authorList>
            <person name="Emsley S.A."/>
            <person name="Pfannmuller K.M."/>
            <person name="Loughran R.M."/>
            <person name="Shlafstein M."/>
            <person name="Papke E."/>
            <person name="Saw J.H."/>
            <person name="Ushijima B."/>
            <person name="Videau P."/>
        </authorList>
    </citation>
    <scope>NUCLEOTIDE SEQUENCE [LARGE SCALE GENOMIC DNA]</scope>
    <source>
        <strain evidence="6 7">AA17</strain>
    </source>
</reference>
<evidence type="ECO:0000256" key="3">
    <source>
        <dbReference type="RuleBase" id="RU003634"/>
    </source>
</evidence>
<proteinExistence type="inferred from homology"/>
<accession>A0ABT3A6S0</accession>
<dbReference type="PRINTS" id="PR00100">
    <property type="entry name" value="AOTCASE"/>
</dbReference>
<dbReference type="NCBIfam" id="TIGR00658">
    <property type="entry name" value="orni_carb_tr"/>
    <property type="match status" value="1"/>
</dbReference>
<dbReference type="InterPro" id="IPR002292">
    <property type="entry name" value="Orn/put_carbamltrans"/>
</dbReference>
<evidence type="ECO:0000259" key="4">
    <source>
        <dbReference type="Pfam" id="PF00185"/>
    </source>
</evidence>
<dbReference type="PANTHER" id="PTHR45753">
    <property type="entry name" value="ORNITHINE CARBAMOYLTRANSFERASE, MITOCHONDRIAL"/>
    <property type="match status" value="1"/>
</dbReference>
<dbReference type="PANTHER" id="PTHR45753:SF3">
    <property type="entry name" value="ORNITHINE TRANSCARBAMYLASE, MITOCHONDRIAL"/>
    <property type="match status" value="1"/>
</dbReference>
<feature type="domain" description="Aspartate/ornithine carbamoyltransferase carbamoyl-P binding" evidence="5">
    <location>
        <begin position="4"/>
        <end position="141"/>
    </location>
</feature>
<evidence type="ECO:0000256" key="1">
    <source>
        <dbReference type="ARBA" id="ARBA00022679"/>
    </source>
</evidence>
<feature type="domain" description="Aspartate/ornithine carbamoyltransferase Asp/Orn-binding" evidence="4">
    <location>
        <begin position="148"/>
        <end position="299"/>
    </location>
</feature>
<dbReference type="EC" id="2.1.3.3" evidence="2"/>
<evidence type="ECO:0000313" key="7">
    <source>
        <dbReference type="Proteomes" id="UP001652504"/>
    </source>
</evidence>
<dbReference type="InterPro" id="IPR006131">
    <property type="entry name" value="Asp_carbamoyltransf_Asp/Orn-bd"/>
</dbReference>
<evidence type="ECO:0000259" key="5">
    <source>
        <dbReference type="Pfam" id="PF02729"/>
    </source>
</evidence>
<dbReference type="InterPro" id="IPR006132">
    <property type="entry name" value="Asp/Orn_carbamoyltranf_P-bd"/>
</dbReference>
<dbReference type="InterPro" id="IPR036901">
    <property type="entry name" value="Asp/Orn_carbamoylTrfase_sf"/>
</dbReference>
<dbReference type="EMBL" id="JAOWKX010000003">
    <property type="protein sequence ID" value="MCV2884388.1"/>
    <property type="molecule type" value="Genomic_DNA"/>
</dbReference>
<dbReference type="Pfam" id="PF02729">
    <property type="entry name" value="OTCace_N"/>
    <property type="match status" value="1"/>
</dbReference>
<keyword evidence="7" id="KW-1185">Reference proteome</keyword>
<dbReference type="SUPFAM" id="SSF53671">
    <property type="entry name" value="Aspartate/ornithine carbamoyltransferase"/>
    <property type="match status" value="1"/>
</dbReference>
<dbReference type="NCBIfam" id="NF001986">
    <property type="entry name" value="PRK00779.1"/>
    <property type="match status" value="1"/>
</dbReference>
<gene>
    <name evidence="6" type="ORF">OE749_06740</name>
</gene>
<evidence type="ECO:0000313" key="6">
    <source>
        <dbReference type="EMBL" id="MCV2884388.1"/>
    </source>
</evidence>
<organism evidence="6 7">
    <name type="scientific">Fluctibacter corallii</name>
    <dbReference type="NCBI Taxonomy" id="2984329"/>
    <lineage>
        <taxon>Bacteria</taxon>
        <taxon>Pseudomonadati</taxon>
        <taxon>Pseudomonadota</taxon>
        <taxon>Gammaproteobacteria</taxon>
        <taxon>Alteromonadales</taxon>
        <taxon>Alteromonadaceae</taxon>
        <taxon>Fluctibacter</taxon>
    </lineage>
</organism>